<keyword evidence="2" id="KW-1133">Transmembrane helix</keyword>
<feature type="region of interest" description="Disordered" evidence="1">
    <location>
        <begin position="1"/>
        <end position="73"/>
    </location>
</feature>
<keyword evidence="2" id="KW-0812">Transmembrane</keyword>
<reference evidence="4" key="1">
    <citation type="submission" date="2023-03" db="EMBL/GenBank/DDBJ databases">
        <title>Massive genome expansion in bonnet fungi (Mycena s.s.) driven by repeated elements and novel gene families across ecological guilds.</title>
        <authorList>
            <consortium name="Lawrence Berkeley National Laboratory"/>
            <person name="Harder C.B."/>
            <person name="Miyauchi S."/>
            <person name="Viragh M."/>
            <person name="Kuo A."/>
            <person name="Thoen E."/>
            <person name="Andreopoulos B."/>
            <person name="Lu D."/>
            <person name="Skrede I."/>
            <person name="Drula E."/>
            <person name="Henrissat B."/>
            <person name="Morin E."/>
            <person name="Kohler A."/>
            <person name="Barry K."/>
            <person name="LaButti K."/>
            <person name="Morin E."/>
            <person name="Salamov A."/>
            <person name="Lipzen A."/>
            <person name="Mereny Z."/>
            <person name="Hegedus B."/>
            <person name="Baldrian P."/>
            <person name="Stursova M."/>
            <person name="Weitz H."/>
            <person name="Taylor A."/>
            <person name="Grigoriev I.V."/>
            <person name="Nagy L.G."/>
            <person name="Martin F."/>
            <person name="Kauserud H."/>
        </authorList>
    </citation>
    <scope>NUCLEOTIDE SEQUENCE</scope>
    <source>
        <strain evidence="4">CBHHK173m</strain>
    </source>
</reference>
<evidence type="ECO:0000256" key="1">
    <source>
        <dbReference type="SAM" id="MobiDB-lite"/>
    </source>
</evidence>
<accession>A0AAD6U6M7</accession>
<evidence type="ECO:0000313" key="4">
    <source>
        <dbReference type="EMBL" id="KAJ7086488.1"/>
    </source>
</evidence>
<proteinExistence type="predicted"/>
<dbReference type="NCBIfam" id="NF033635">
    <property type="entry name" value="SLATT_fungal"/>
    <property type="match status" value="1"/>
</dbReference>
<gene>
    <name evidence="4" type="ORF">B0H15DRAFT_844935</name>
</gene>
<feature type="transmembrane region" description="Helical" evidence="2">
    <location>
        <begin position="152"/>
        <end position="174"/>
    </location>
</feature>
<evidence type="ECO:0000256" key="2">
    <source>
        <dbReference type="SAM" id="Phobius"/>
    </source>
</evidence>
<dbReference type="InterPro" id="IPR041622">
    <property type="entry name" value="SLATT_fungi"/>
</dbReference>
<keyword evidence="2" id="KW-0472">Membrane</keyword>
<organism evidence="4 5">
    <name type="scientific">Mycena belliarum</name>
    <dbReference type="NCBI Taxonomy" id="1033014"/>
    <lineage>
        <taxon>Eukaryota</taxon>
        <taxon>Fungi</taxon>
        <taxon>Dikarya</taxon>
        <taxon>Basidiomycota</taxon>
        <taxon>Agaricomycotina</taxon>
        <taxon>Agaricomycetes</taxon>
        <taxon>Agaricomycetidae</taxon>
        <taxon>Agaricales</taxon>
        <taxon>Marasmiineae</taxon>
        <taxon>Mycenaceae</taxon>
        <taxon>Mycena</taxon>
    </lineage>
</organism>
<name>A0AAD6U6M7_9AGAR</name>
<evidence type="ECO:0000259" key="3">
    <source>
        <dbReference type="Pfam" id="PF18142"/>
    </source>
</evidence>
<dbReference type="Proteomes" id="UP001222325">
    <property type="component" value="Unassembled WGS sequence"/>
</dbReference>
<comment type="caution">
    <text evidence="4">The sequence shown here is derived from an EMBL/GenBank/DDBJ whole genome shotgun (WGS) entry which is preliminary data.</text>
</comment>
<feature type="transmembrane region" description="Helical" evidence="2">
    <location>
        <begin position="180"/>
        <end position="199"/>
    </location>
</feature>
<protein>
    <recommendedName>
        <fullName evidence="3">SMODS and SLOG-associating 2TM effector domain-containing protein</fullName>
    </recommendedName>
</protein>
<dbReference type="AlphaFoldDB" id="A0AAD6U6M7"/>
<dbReference type="Pfam" id="PF18142">
    <property type="entry name" value="SLATT_fungal"/>
    <property type="match status" value="1"/>
</dbReference>
<feature type="domain" description="SMODS and SLOG-associating 2TM effector" evidence="3">
    <location>
        <begin position="136"/>
        <end position="256"/>
    </location>
</feature>
<sequence>MASDSEAKQGPPGPLGHGTSAFGSAHPGENPAHIVGASQRSGSPRPLSGDMAPSDDAQTRPLRDASLPRLPDEAGVVQPPIARSSQHANSMPRPSLFRHGTVARQSELDWIIPTVEPKPPRPRTLQERIHPTLEHAKLERTKYELKARMTGYALNIAIGLQVILGALTTGLSAVTTGRQTSIMTAILGGLSTVVASYLARARGSNEPELSIARSKDLDQYIRECEVFVLDFGHLTGSEHDQKLDALRERFEELLGNANSERRLSSV</sequence>
<keyword evidence="5" id="KW-1185">Reference proteome</keyword>
<dbReference type="EMBL" id="JARJCN010000031">
    <property type="protein sequence ID" value="KAJ7086488.1"/>
    <property type="molecule type" value="Genomic_DNA"/>
</dbReference>
<evidence type="ECO:0000313" key="5">
    <source>
        <dbReference type="Proteomes" id="UP001222325"/>
    </source>
</evidence>